<evidence type="ECO:0000313" key="2">
    <source>
        <dbReference type="EMBL" id="KFA62077.1"/>
    </source>
</evidence>
<proteinExistence type="predicted"/>
<dbReference type="EMBL" id="KL660818">
    <property type="protein sequence ID" value="KFA62077.1"/>
    <property type="molecule type" value="Genomic_DNA"/>
</dbReference>
<protein>
    <submittedName>
        <fullName evidence="2">Uncharacterized protein</fullName>
    </submittedName>
</protein>
<dbReference type="InParanoid" id="A0A084QDP2"/>
<keyword evidence="3" id="KW-1185">Reference proteome</keyword>
<accession>A0A084QDP2</accession>
<feature type="compositionally biased region" description="Basic and acidic residues" evidence="1">
    <location>
        <begin position="34"/>
        <end position="46"/>
    </location>
</feature>
<feature type="compositionally biased region" description="Polar residues" evidence="1">
    <location>
        <begin position="47"/>
        <end position="70"/>
    </location>
</feature>
<feature type="region of interest" description="Disordered" evidence="1">
    <location>
        <begin position="1"/>
        <end position="91"/>
    </location>
</feature>
<sequence>MPRSGYDQTGIDRRAPEGHAADQPLRALASSENRNVKREAPSRAEEPSTNGPTASTPEEDQQITSHSTVASDKETRAVEFEPPAIKTEEPC</sequence>
<evidence type="ECO:0000256" key="1">
    <source>
        <dbReference type="SAM" id="MobiDB-lite"/>
    </source>
</evidence>
<dbReference type="HOGENOM" id="CLU_2428500_0_0_1"/>
<feature type="compositionally biased region" description="Basic and acidic residues" evidence="1">
    <location>
        <begin position="10"/>
        <end position="20"/>
    </location>
</feature>
<gene>
    <name evidence="2" type="ORF">S40285_09959</name>
</gene>
<organism evidence="2 3">
    <name type="scientific">Stachybotrys chlorohalonatus (strain IBT 40285)</name>
    <dbReference type="NCBI Taxonomy" id="1283841"/>
    <lineage>
        <taxon>Eukaryota</taxon>
        <taxon>Fungi</taxon>
        <taxon>Dikarya</taxon>
        <taxon>Ascomycota</taxon>
        <taxon>Pezizomycotina</taxon>
        <taxon>Sordariomycetes</taxon>
        <taxon>Hypocreomycetidae</taxon>
        <taxon>Hypocreales</taxon>
        <taxon>Stachybotryaceae</taxon>
        <taxon>Stachybotrys</taxon>
    </lineage>
</organism>
<reference evidence="2 3" key="1">
    <citation type="journal article" date="2014" name="BMC Genomics">
        <title>Comparative genome sequencing reveals chemotype-specific gene clusters in the toxigenic black mold Stachybotrys.</title>
        <authorList>
            <person name="Semeiks J."/>
            <person name="Borek D."/>
            <person name="Otwinowski Z."/>
            <person name="Grishin N.V."/>
        </authorList>
    </citation>
    <scope>NUCLEOTIDE SEQUENCE [LARGE SCALE GENOMIC DNA]</scope>
    <source>
        <strain evidence="2 3">IBT 40285</strain>
    </source>
</reference>
<name>A0A084QDP2_STAC4</name>
<dbReference type="OrthoDB" id="10361036at2759"/>
<dbReference type="Proteomes" id="UP000028524">
    <property type="component" value="Unassembled WGS sequence"/>
</dbReference>
<evidence type="ECO:0000313" key="3">
    <source>
        <dbReference type="Proteomes" id="UP000028524"/>
    </source>
</evidence>
<dbReference type="AlphaFoldDB" id="A0A084QDP2"/>